<dbReference type="PANTHER" id="PTHR23504:SF15">
    <property type="entry name" value="MAJOR FACILITATOR SUPERFAMILY (MFS) PROFILE DOMAIN-CONTAINING PROTEIN"/>
    <property type="match status" value="1"/>
</dbReference>
<dbReference type="Pfam" id="PF07690">
    <property type="entry name" value="MFS_1"/>
    <property type="match status" value="1"/>
</dbReference>
<evidence type="ECO:0000313" key="8">
    <source>
        <dbReference type="EMBL" id="MFC3938326.1"/>
    </source>
</evidence>
<name>A0ABV8DIC8_9BURK</name>
<protein>
    <submittedName>
        <fullName evidence="8">MFS transporter</fullName>
    </submittedName>
</protein>
<feature type="transmembrane region" description="Helical" evidence="6">
    <location>
        <begin position="281"/>
        <end position="300"/>
    </location>
</feature>
<reference evidence="9" key="1">
    <citation type="journal article" date="2019" name="Int. J. Syst. Evol. Microbiol.">
        <title>The Global Catalogue of Microorganisms (GCM) 10K type strain sequencing project: providing services to taxonomists for standard genome sequencing and annotation.</title>
        <authorList>
            <consortium name="The Broad Institute Genomics Platform"/>
            <consortium name="The Broad Institute Genome Sequencing Center for Infectious Disease"/>
            <person name="Wu L."/>
            <person name="Ma J."/>
        </authorList>
    </citation>
    <scope>NUCLEOTIDE SEQUENCE [LARGE SCALE GENOMIC DNA]</scope>
    <source>
        <strain evidence="9">CCUG 2113</strain>
    </source>
</reference>
<feature type="domain" description="Major facilitator superfamily (MFS) profile" evidence="7">
    <location>
        <begin position="18"/>
        <end position="390"/>
    </location>
</feature>
<feature type="transmembrane region" description="Helical" evidence="6">
    <location>
        <begin position="20"/>
        <end position="40"/>
    </location>
</feature>
<evidence type="ECO:0000256" key="2">
    <source>
        <dbReference type="ARBA" id="ARBA00022448"/>
    </source>
</evidence>
<dbReference type="SUPFAM" id="SSF103473">
    <property type="entry name" value="MFS general substrate transporter"/>
    <property type="match status" value="1"/>
</dbReference>
<keyword evidence="4 6" id="KW-1133">Transmembrane helix</keyword>
<feature type="transmembrane region" description="Helical" evidence="6">
    <location>
        <begin position="176"/>
        <end position="194"/>
    </location>
</feature>
<evidence type="ECO:0000256" key="4">
    <source>
        <dbReference type="ARBA" id="ARBA00022989"/>
    </source>
</evidence>
<dbReference type="PROSITE" id="PS50850">
    <property type="entry name" value="MFS"/>
    <property type="match status" value="1"/>
</dbReference>
<feature type="transmembrane region" description="Helical" evidence="6">
    <location>
        <begin position="87"/>
        <end position="108"/>
    </location>
</feature>
<evidence type="ECO:0000256" key="6">
    <source>
        <dbReference type="SAM" id="Phobius"/>
    </source>
</evidence>
<feature type="transmembrane region" description="Helical" evidence="6">
    <location>
        <begin position="114"/>
        <end position="136"/>
    </location>
</feature>
<evidence type="ECO:0000256" key="3">
    <source>
        <dbReference type="ARBA" id="ARBA00022692"/>
    </source>
</evidence>
<keyword evidence="5 6" id="KW-0472">Membrane</keyword>
<proteinExistence type="predicted"/>
<keyword evidence="9" id="KW-1185">Reference proteome</keyword>
<sequence>MTVRRPAAASARQFSDIHFVLLLVAGLAVSMSYGVTLPVLPELVPRVRGGGADVAARHTGWLTGAYTVALFACSPVWGAVSDFLDRRWVIAIGLAGSAIALSLLGTVSSLAGVYAARIGAGLVAAAVMPAVLAYVAETTAPERRQRRFAWVASATALGFLLGPVAGSAASALGNRVSGLDLVASVCLLAAVLAARLPRVQGAEDAAGLGPAIANSSVSLGRMRRALLLTAAVVFGITVAEVGLTLQGGPVGPYFALCSVLMVAMQLVGYPVLERWIGEHRLVWISLAVMAVGVGLLSWRAPWSPAVAFVLAASALGVLIPALAVRISSAAGLRQGRAMGRQAAAGNLGQAGGAALTGVLFSAVAPAPFLLAGAMLAVGAVIAWAKPEGVDGSSSAG</sequence>
<dbReference type="InterPro" id="IPR036259">
    <property type="entry name" value="MFS_trans_sf"/>
</dbReference>
<feature type="transmembrane region" description="Helical" evidence="6">
    <location>
        <begin position="60"/>
        <end position="80"/>
    </location>
</feature>
<evidence type="ECO:0000256" key="1">
    <source>
        <dbReference type="ARBA" id="ARBA00004141"/>
    </source>
</evidence>
<feature type="transmembrane region" description="Helical" evidence="6">
    <location>
        <begin position="148"/>
        <end position="170"/>
    </location>
</feature>
<dbReference type="RefSeq" id="WP_008905317.1">
    <property type="nucleotide sequence ID" value="NZ_JAMXAX010000056.1"/>
</dbReference>
<feature type="transmembrane region" description="Helical" evidence="6">
    <location>
        <begin position="225"/>
        <end position="245"/>
    </location>
</feature>
<dbReference type="Proteomes" id="UP001595693">
    <property type="component" value="Unassembled WGS sequence"/>
</dbReference>
<keyword evidence="3 6" id="KW-0812">Transmembrane</keyword>
<dbReference type="PRINTS" id="PR01035">
    <property type="entry name" value="TCRTETA"/>
</dbReference>
<keyword evidence="2" id="KW-0813">Transport</keyword>
<organism evidence="8 9">
    <name type="scientific">Acidovorax facilis</name>
    <dbReference type="NCBI Taxonomy" id="12917"/>
    <lineage>
        <taxon>Bacteria</taxon>
        <taxon>Pseudomonadati</taxon>
        <taxon>Pseudomonadota</taxon>
        <taxon>Betaproteobacteria</taxon>
        <taxon>Burkholderiales</taxon>
        <taxon>Comamonadaceae</taxon>
        <taxon>Acidovorax</taxon>
    </lineage>
</organism>
<comment type="caution">
    <text evidence="8">The sequence shown here is derived from an EMBL/GenBank/DDBJ whole genome shotgun (WGS) entry which is preliminary data.</text>
</comment>
<dbReference type="InterPro" id="IPR020846">
    <property type="entry name" value="MFS_dom"/>
</dbReference>
<evidence type="ECO:0000259" key="7">
    <source>
        <dbReference type="PROSITE" id="PS50850"/>
    </source>
</evidence>
<dbReference type="InterPro" id="IPR001958">
    <property type="entry name" value="Tet-R_TetA/multi-R_MdtG-like"/>
</dbReference>
<feature type="transmembrane region" description="Helical" evidence="6">
    <location>
        <begin position="306"/>
        <end position="332"/>
    </location>
</feature>
<evidence type="ECO:0000256" key="5">
    <source>
        <dbReference type="ARBA" id="ARBA00023136"/>
    </source>
</evidence>
<gene>
    <name evidence="8" type="ORF">ACFOW3_27265</name>
</gene>
<accession>A0ABV8DIC8</accession>
<dbReference type="Gene3D" id="1.20.1250.20">
    <property type="entry name" value="MFS general substrate transporter like domains"/>
    <property type="match status" value="1"/>
</dbReference>
<comment type="subcellular location">
    <subcellularLocation>
        <location evidence="1">Membrane</location>
        <topology evidence="1">Multi-pass membrane protein</topology>
    </subcellularLocation>
</comment>
<feature type="transmembrane region" description="Helical" evidence="6">
    <location>
        <begin position="251"/>
        <end position="269"/>
    </location>
</feature>
<dbReference type="EMBL" id="JBHSAJ010000177">
    <property type="protein sequence ID" value="MFC3938326.1"/>
    <property type="molecule type" value="Genomic_DNA"/>
</dbReference>
<dbReference type="PANTHER" id="PTHR23504">
    <property type="entry name" value="MAJOR FACILITATOR SUPERFAMILY DOMAIN-CONTAINING PROTEIN 10"/>
    <property type="match status" value="1"/>
</dbReference>
<evidence type="ECO:0000313" key="9">
    <source>
        <dbReference type="Proteomes" id="UP001595693"/>
    </source>
</evidence>
<feature type="transmembrane region" description="Helical" evidence="6">
    <location>
        <begin position="353"/>
        <end position="384"/>
    </location>
</feature>
<dbReference type="InterPro" id="IPR011701">
    <property type="entry name" value="MFS"/>
</dbReference>